<dbReference type="RefSeq" id="XP_018665233.1">
    <property type="nucleotide sequence ID" value="XM_018801440.1"/>
</dbReference>
<dbReference type="FunFam" id="1.20.5.110:FF:000004">
    <property type="entry name" value="Vesicle-associated membrane protein 7"/>
    <property type="match status" value="1"/>
</dbReference>
<dbReference type="PRINTS" id="PR00219">
    <property type="entry name" value="SYNAPTOBREVN"/>
</dbReference>
<keyword evidence="4" id="KW-0653">Protein transport</keyword>
<evidence type="ECO:0000313" key="13">
    <source>
        <dbReference type="EMBL" id="PON26387.1"/>
    </source>
</evidence>
<sequence>MSEAPYDPYVPKGGADPQAGGQSRTQALQGEIDATVQVMRKNIENVAQRGDRLDVLQDKTDNLAESAQGFRRGANRVRKQMWWKDMKMRVCIVVGIVLLLVVIIVPSVVATHH</sequence>
<keyword evidence="3 10" id="KW-0812">Transmembrane</keyword>
<evidence type="ECO:0000256" key="10">
    <source>
        <dbReference type="SAM" id="Phobius"/>
    </source>
</evidence>
<dbReference type="GO" id="GO:0016020">
    <property type="term" value="C:membrane"/>
    <property type="evidence" value="ECO:0007669"/>
    <property type="project" value="InterPro"/>
</dbReference>
<protein>
    <submittedName>
        <fullName evidence="13">Synaptobrevin</fullName>
    </submittedName>
</protein>
<dbReference type="Proteomes" id="UP000236546">
    <property type="component" value="Unassembled WGS sequence"/>
</dbReference>
<dbReference type="InterPro" id="IPR001388">
    <property type="entry name" value="Synaptobrevin-like"/>
</dbReference>
<dbReference type="OrthoDB" id="190375at2759"/>
<dbReference type="InterPro" id="IPR016444">
    <property type="entry name" value="Synaptobrevin/VAMP"/>
</dbReference>
<dbReference type="PANTHER" id="PTHR45701">
    <property type="entry name" value="SYNAPTOBREVIN FAMILY MEMBER"/>
    <property type="match status" value="1"/>
</dbReference>
<dbReference type="GO" id="GO:0015031">
    <property type="term" value="P:protein transport"/>
    <property type="evidence" value="ECO:0007669"/>
    <property type="project" value="UniProtKB-KW"/>
</dbReference>
<feature type="domain" description="V-SNARE coiled-coil homology" evidence="11">
    <location>
        <begin position="24"/>
        <end position="84"/>
    </location>
</feature>
<dbReference type="STRING" id="398673.A0A0W7W0J7"/>
<dbReference type="PROSITE" id="PS50892">
    <property type="entry name" value="V_SNARE"/>
    <property type="match status" value="1"/>
</dbReference>
<dbReference type="GeneID" id="29981523"/>
<name>A0A0W7W0J7_9HYPO</name>
<keyword evidence="5 10" id="KW-1133">Transmembrane helix</keyword>
<reference evidence="12 15" key="2">
    <citation type="submission" date="2017-02" db="EMBL/GenBank/DDBJ databases">
        <title>Genomes of Trichoderma spp. with biocontrol activity.</title>
        <authorList>
            <person name="Gardiner D."/>
            <person name="Kazan K."/>
            <person name="Vos C."/>
            <person name="Harvey P."/>
        </authorList>
    </citation>
    <scope>NUCLEOTIDE SEQUENCE [LARGE SCALE GENOMIC DNA]</scope>
    <source>
        <strain evidence="12 15">A5MH</strain>
    </source>
</reference>
<reference evidence="13 14" key="1">
    <citation type="journal article" date="2016" name="Genome Announc.">
        <title>Draft Whole-Genome Sequence of Trichoderma gamsii T6085, a Promising Biocontrol Agent of Fusarium Head Blight on Wheat.</title>
        <authorList>
            <person name="Baroncelli R."/>
            <person name="Zapparata A."/>
            <person name="Piaggeschi G."/>
            <person name="Sarrocco S."/>
            <person name="Vannacci G."/>
        </authorList>
    </citation>
    <scope>NUCLEOTIDE SEQUENCE [LARGE SCALE GENOMIC DNA]</scope>
    <source>
        <strain evidence="13 14">T6085</strain>
    </source>
</reference>
<feature type="region of interest" description="Disordered" evidence="9">
    <location>
        <begin position="1"/>
        <end position="26"/>
    </location>
</feature>
<comment type="similarity">
    <text evidence="1">Belongs to the synaptobrevin family.</text>
</comment>
<gene>
    <name evidence="13" type="ORF">TGAM01_v204863</name>
    <name evidence="12" type="ORF">TGAMA5MH_00112</name>
</gene>
<evidence type="ECO:0000256" key="2">
    <source>
        <dbReference type="ARBA" id="ARBA00022448"/>
    </source>
</evidence>
<dbReference type="PIRSF" id="PIRSF005409">
    <property type="entry name" value="Synaptobrevin_euk"/>
    <property type="match status" value="1"/>
</dbReference>
<dbReference type="GO" id="GO:0012505">
    <property type="term" value="C:endomembrane system"/>
    <property type="evidence" value="ECO:0007669"/>
    <property type="project" value="UniProtKB-SubCell"/>
</dbReference>
<dbReference type="GO" id="GO:0016192">
    <property type="term" value="P:vesicle-mediated transport"/>
    <property type="evidence" value="ECO:0007669"/>
    <property type="project" value="InterPro"/>
</dbReference>
<dbReference type="AlphaFoldDB" id="A0A0W7W0J7"/>
<evidence type="ECO:0000313" key="15">
    <source>
        <dbReference type="Proteomes" id="UP000236546"/>
    </source>
</evidence>
<evidence type="ECO:0000256" key="4">
    <source>
        <dbReference type="ARBA" id="ARBA00022927"/>
    </source>
</evidence>
<feature type="transmembrane region" description="Helical" evidence="10">
    <location>
        <begin position="88"/>
        <end position="109"/>
    </location>
</feature>
<comment type="caution">
    <text evidence="13">The sequence shown here is derived from an EMBL/GenBank/DDBJ whole genome shotgun (WGS) entry which is preliminary data.</text>
</comment>
<dbReference type="Gene3D" id="1.20.5.110">
    <property type="match status" value="1"/>
</dbReference>
<evidence type="ECO:0000256" key="8">
    <source>
        <dbReference type="PROSITE-ProRule" id="PRU00290"/>
    </source>
</evidence>
<evidence type="ECO:0000256" key="3">
    <source>
        <dbReference type="ARBA" id="ARBA00022692"/>
    </source>
</evidence>
<dbReference type="EMBL" id="MTYH01000001">
    <property type="protein sequence ID" value="PNP48953.1"/>
    <property type="molecule type" value="Genomic_DNA"/>
</dbReference>
<evidence type="ECO:0000256" key="1">
    <source>
        <dbReference type="ARBA" id="ARBA00008025"/>
    </source>
</evidence>
<comment type="subcellular location">
    <subcellularLocation>
        <location evidence="7">Endomembrane system</location>
        <topology evidence="7">Single-pass type IV membrane protein</topology>
    </subcellularLocation>
</comment>
<dbReference type="PROSITE" id="PS00417">
    <property type="entry name" value="SYNAPTOBREVIN"/>
    <property type="match status" value="1"/>
</dbReference>
<dbReference type="GO" id="GO:0005737">
    <property type="term" value="C:cytoplasm"/>
    <property type="evidence" value="ECO:0007669"/>
    <property type="project" value="UniProtKB-ARBA"/>
</dbReference>
<evidence type="ECO:0000256" key="9">
    <source>
        <dbReference type="SAM" id="MobiDB-lite"/>
    </source>
</evidence>
<dbReference type="InterPro" id="IPR042855">
    <property type="entry name" value="V_SNARE_CC"/>
</dbReference>
<reference evidence="13" key="3">
    <citation type="submission" date="2017-08" db="EMBL/GenBank/DDBJ databases">
        <title>Trichoderma gamsii strain T6085, whole genome shotgun sequencing project.</title>
        <authorList>
            <person name="Baroncelli R."/>
        </authorList>
    </citation>
    <scope>NUCLEOTIDE SEQUENCE</scope>
    <source>
        <strain evidence="13">T6085</strain>
    </source>
</reference>
<evidence type="ECO:0000256" key="7">
    <source>
        <dbReference type="ARBA" id="ARBA00046280"/>
    </source>
</evidence>
<keyword evidence="6 10" id="KW-0472">Membrane</keyword>
<keyword evidence="14" id="KW-1185">Reference proteome</keyword>
<organism evidence="13 14">
    <name type="scientific">Trichoderma gamsii</name>
    <dbReference type="NCBI Taxonomy" id="398673"/>
    <lineage>
        <taxon>Eukaryota</taxon>
        <taxon>Fungi</taxon>
        <taxon>Dikarya</taxon>
        <taxon>Ascomycota</taxon>
        <taxon>Pezizomycotina</taxon>
        <taxon>Sordariomycetes</taxon>
        <taxon>Hypocreomycetidae</taxon>
        <taxon>Hypocreales</taxon>
        <taxon>Hypocreaceae</taxon>
        <taxon>Trichoderma</taxon>
    </lineage>
</organism>
<dbReference type="EMBL" id="JPDN02000014">
    <property type="protein sequence ID" value="PON26387.1"/>
    <property type="molecule type" value="Genomic_DNA"/>
</dbReference>
<keyword evidence="8" id="KW-0175">Coiled coil</keyword>
<dbReference type="CDD" id="cd15874">
    <property type="entry name" value="R-SNARE_Snc1"/>
    <property type="match status" value="1"/>
</dbReference>
<dbReference type="Proteomes" id="UP000054821">
    <property type="component" value="Unassembled WGS sequence"/>
</dbReference>
<accession>A0A0W7W0J7</accession>
<evidence type="ECO:0000313" key="14">
    <source>
        <dbReference type="Proteomes" id="UP000054821"/>
    </source>
</evidence>
<dbReference type="SUPFAM" id="SSF58038">
    <property type="entry name" value="SNARE fusion complex"/>
    <property type="match status" value="1"/>
</dbReference>
<evidence type="ECO:0000256" key="6">
    <source>
        <dbReference type="ARBA" id="ARBA00023136"/>
    </source>
</evidence>
<evidence type="ECO:0000313" key="12">
    <source>
        <dbReference type="EMBL" id="PNP48953.1"/>
    </source>
</evidence>
<evidence type="ECO:0000259" key="11">
    <source>
        <dbReference type="PROSITE" id="PS50892"/>
    </source>
</evidence>
<dbReference type="Pfam" id="PF00957">
    <property type="entry name" value="Synaptobrevin"/>
    <property type="match status" value="1"/>
</dbReference>
<evidence type="ECO:0000256" key="5">
    <source>
        <dbReference type="ARBA" id="ARBA00022989"/>
    </source>
</evidence>
<keyword evidence="2" id="KW-0813">Transport</keyword>
<proteinExistence type="inferred from homology"/>